<comment type="subcellular location">
    <subcellularLocation>
        <location evidence="8">Endomembrane system</location>
        <topology evidence="8">Single-pass type IV membrane protein</topology>
    </subcellularLocation>
    <subcellularLocation>
        <location evidence="1">Golgi apparatus membrane</location>
    </subcellularLocation>
</comment>
<name>A0A0L0FNL5_9EUKA</name>
<keyword evidence="2" id="KW-0813">Transport</keyword>
<dbReference type="RefSeq" id="XP_014152322.1">
    <property type="nucleotide sequence ID" value="XM_014296847.1"/>
</dbReference>
<keyword evidence="6" id="KW-0333">Golgi apparatus</keyword>
<evidence type="ECO:0000256" key="9">
    <source>
        <dbReference type="SAM" id="MobiDB-lite"/>
    </source>
</evidence>
<keyword evidence="5 10" id="KW-1133">Transmembrane helix</keyword>
<keyword evidence="13" id="KW-1185">Reference proteome</keyword>
<gene>
    <name evidence="12" type="ORF">SARC_09154</name>
</gene>
<evidence type="ECO:0000256" key="10">
    <source>
        <dbReference type="SAM" id="Phobius"/>
    </source>
</evidence>
<dbReference type="GO" id="GO:0015031">
    <property type="term" value="P:protein transport"/>
    <property type="evidence" value="ECO:0007669"/>
    <property type="project" value="UniProtKB-KW"/>
</dbReference>
<dbReference type="SUPFAM" id="SSF58038">
    <property type="entry name" value="SNARE fusion complex"/>
    <property type="match status" value="1"/>
</dbReference>
<evidence type="ECO:0000256" key="4">
    <source>
        <dbReference type="ARBA" id="ARBA00022927"/>
    </source>
</evidence>
<evidence type="ECO:0000256" key="8">
    <source>
        <dbReference type="ARBA" id="ARBA00046280"/>
    </source>
</evidence>
<keyword evidence="4" id="KW-0653">Protein transport</keyword>
<evidence type="ECO:0000256" key="5">
    <source>
        <dbReference type="ARBA" id="ARBA00022989"/>
    </source>
</evidence>
<dbReference type="STRING" id="667725.A0A0L0FNL5"/>
<feature type="non-terminal residue" evidence="12">
    <location>
        <position position="1"/>
    </location>
</feature>
<dbReference type="eggNOG" id="KOG3385">
    <property type="taxonomic scope" value="Eukaryota"/>
</dbReference>
<dbReference type="InterPro" id="IPR000727">
    <property type="entry name" value="T_SNARE_dom"/>
</dbReference>
<evidence type="ECO:0000256" key="6">
    <source>
        <dbReference type="ARBA" id="ARBA00023034"/>
    </source>
</evidence>
<feature type="region of interest" description="Disordered" evidence="9">
    <location>
        <begin position="1"/>
        <end position="29"/>
    </location>
</feature>
<evidence type="ECO:0000313" key="12">
    <source>
        <dbReference type="EMBL" id="KNC78420.1"/>
    </source>
</evidence>
<accession>A0A0L0FNL5</accession>
<feature type="transmembrane region" description="Helical" evidence="10">
    <location>
        <begin position="103"/>
        <end position="121"/>
    </location>
</feature>
<sequence length="228" mass="24754">HRYGGAPARDGSGGVAQDPHYNNEKGGNNLTNERYERILEQDNDSLVLDLSNKIDALKSLTTGIGEEVRSQNKFLDGMQENFAGASDLLGGAMKRLQVVAAKGGGLMCYLMLFVLFVMLVMRSDQSDGYRHGGIACALQSGTGPGNCETVGQPFSSTAVVVFTSDGVGMVRHQDDIHSIVKEFELGVTSRCHGYPGVFSNYPMTRMERESRKILQLGEIWVPIDSGCQ</sequence>
<dbReference type="Proteomes" id="UP000054560">
    <property type="component" value="Unassembled WGS sequence"/>
</dbReference>
<evidence type="ECO:0000256" key="3">
    <source>
        <dbReference type="ARBA" id="ARBA00022692"/>
    </source>
</evidence>
<dbReference type="Gene3D" id="1.20.5.110">
    <property type="match status" value="1"/>
</dbReference>
<dbReference type="EMBL" id="KQ242493">
    <property type="protein sequence ID" value="KNC78420.1"/>
    <property type="molecule type" value="Genomic_DNA"/>
</dbReference>
<feature type="domain" description="T-SNARE coiled-coil homology" evidence="11">
    <location>
        <begin position="37"/>
        <end position="99"/>
    </location>
</feature>
<keyword evidence="3 10" id="KW-0812">Transmembrane</keyword>
<dbReference type="GeneID" id="25909658"/>
<keyword evidence="7 10" id="KW-0472">Membrane</keyword>
<reference evidence="12 13" key="1">
    <citation type="submission" date="2011-02" db="EMBL/GenBank/DDBJ databases">
        <title>The Genome Sequence of Sphaeroforma arctica JP610.</title>
        <authorList>
            <consortium name="The Broad Institute Genome Sequencing Platform"/>
            <person name="Russ C."/>
            <person name="Cuomo C."/>
            <person name="Young S.K."/>
            <person name="Zeng Q."/>
            <person name="Gargeya S."/>
            <person name="Alvarado L."/>
            <person name="Berlin A."/>
            <person name="Chapman S.B."/>
            <person name="Chen Z."/>
            <person name="Freedman E."/>
            <person name="Gellesch M."/>
            <person name="Goldberg J."/>
            <person name="Griggs A."/>
            <person name="Gujja S."/>
            <person name="Heilman E."/>
            <person name="Heiman D."/>
            <person name="Howarth C."/>
            <person name="Mehta T."/>
            <person name="Neiman D."/>
            <person name="Pearson M."/>
            <person name="Roberts A."/>
            <person name="Saif S."/>
            <person name="Shea T."/>
            <person name="Shenoy N."/>
            <person name="Sisk P."/>
            <person name="Stolte C."/>
            <person name="Sykes S."/>
            <person name="White J."/>
            <person name="Yandava C."/>
            <person name="Burger G."/>
            <person name="Gray M.W."/>
            <person name="Holland P.W.H."/>
            <person name="King N."/>
            <person name="Lang F.B.F."/>
            <person name="Roger A.J."/>
            <person name="Ruiz-Trillo I."/>
            <person name="Haas B."/>
            <person name="Nusbaum C."/>
            <person name="Birren B."/>
        </authorList>
    </citation>
    <scope>NUCLEOTIDE SEQUENCE [LARGE SCALE GENOMIC DNA]</scope>
    <source>
        <strain evidence="12 13">JP610</strain>
    </source>
</reference>
<dbReference type="SMART" id="SM00397">
    <property type="entry name" value="t_SNARE"/>
    <property type="match status" value="1"/>
</dbReference>
<evidence type="ECO:0000256" key="2">
    <source>
        <dbReference type="ARBA" id="ARBA00022448"/>
    </source>
</evidence>
<dbReference type="GO" id="GO:0000139">
    <property type="term" value="C:Golgi membrane"/>
    <property type="evidence" value="ECO:0007669"/>
    <property type="project" value="UniProtKB-SubCell"/>
</dbReference>
<evidence type="ECO:0000313" key="13">
    <source>
        <dbReference type="Proteomes" id="UP000054560"/>
    </source>
</evidence>
<evidence type="ECO:0000259" key="11">
    <source>
        <dbReference type="PROSITE" id="PS50192"/>
    </source>
</evidence>
<dbReference type="OrthoDB" id="261831at2759"/>
<proteinExistence type="predicted"/>
<evidence type="ECO:0000256" key="1">
    <source>
        <dbReference type="ARBA" id="ARBA00004394"/>
    </source>
</evidence>
<dbReference type="PROSITE" id="PS50192">
    <property type="entry name" value="T_SNARE"/>
    <property type="match status" value="1"/>
</dbReference>
<dbReference type="InterPro" id="IPR039899">
    <property type="entry name" value="BET1_SNARE"/>
</dbReference>
<organism evidence="12 13">
    <name type="scientific">Sphaeroforma arctica JP610</name>
    <dbReference type="NCBI Taxonomy" id="667725"/>
    <lineage>
        <taxon>Eukaryota</taxon>
        <taxon>Ichthyosporea</taxon>
        <taxon>Ichthyophonida</taxon>
        <taxon>Sphaeroforma</taxon>
    </lineage>
</organism>
<protein>
    <recommendedName>
        <fullName evidence="11">t-SNARE coiled-coil homology domain-containing protein</fullName>
    </recommendedName>
</protein>
<dbReference type="CDD" id="cd15853">
    <property type="entry name" value="SNARE_Bet1"/>
    <property type="match status" value="1"/>
</dbReference>
<dbReference type="AlphaFoldDB" id="A0A0L0FNL5"/>
<evidence type="ECO:0000256" key="7">
    <source>
        <dbReference type="ARBA" id="ARBA00023136"/>
    </source>
</evidence>
<dbReference type="PANTHER" id="PTHR12791">
    <property type="entry name" value="GOLGI SNARE BET1-RELATED"/>
    <property type="match status" value="1"/>
</dbReference>